<comment type="subcellular location">
    <subcellularLocation>
        <location evidence="1">Cell membrane</location>
        <topology evidence="1">Multi-pass membrane protein</topology>
    </subcellularLocation>
</comment>
<feature type="transmembrane region" description="Helical" evidence="9">
    <location>
        <begin position="33"/>
        <end position="57"/>
    </location>
</feature>
<dbReference type="InterPro" id="IPR002549">
    <property type="entry name" value="AI-2E-like"/>
</dbReference>
<dbReference type="GO" id="GO:0055085">
    <property type="term" value="P:transmembrane transport"/>
    <property type="evidence" value="ECO:0007669"/>
    <property type="project" value="TreeGrafter"/>
</dbReference>
<gene>
    <name evidence="11" type="ORF">DW856_06215</name>
    <name evidence="10" type="ORF">GMD50_07665</name>
</gene>
<reference evidence="10 13" key="2">
    <citation type="journal article" date="2019" name="Nat. Med.">
        <title>A library of human gut bacterial isolates paired with longitudinal multiomics data enables mechanistic microbiome research.</title>
        <authorList>
            <person name="Poyet M."/>
            <person name="Groussin M."/>
            <person name="Gibbons S.M."/>
            <person name="Avila-Pacheco J."/>
            <person name="Jiang X."/>
            <person name="Kearney S.M."/>
            <person name="Perrotta A.R."/>
            <person name="Berdy B."/>
            <person name="Zhao S."/>
            <person name="Lieberman T.D."/>
            <person name="Swanson P.K."/>
            <person name="Smith M."/>
            <person name="Roesemann S."/>
            <person name="Alexander J.E."/>
            <person name="Rich S.A."/>
            <person name="Livny J."/>
            <person name="Vlamakis H."/>
            <person name="Clish C."/>
            <person name="Bullock K."/>
            <person name="Deik A."/>
            <person name="Scott J."/>
            <person name="Pierce K.A."/>
            <person name="Xavier R.J."/>
            <person name="Alm E.J."/>
        </authorList>
    </citation>
    <scope>NUCLEOTIDE SEQUENCE [LARGE SCALE GENOMIC DNA]</scope>
    <source>
        <strain evidence="10 13">BIOML-A1</strain>
    </source>
</reference>
<evidence type="ECO:0000256" key="3">
    <source>
        <dbReference type="ARBA" id="ARBA00022448"/>
    </source>
</evidence>
<dbReference type="EMBL" id="QSHO01000004">
    <property type="protein sequence ID" value="RHC18539.1"/>
    <property type="molecule type" value="Genomic_DNA"/>
</dbReference>
<evidence type="ECO:0000256" key="4">
    <source>
        <dbReference type="ARBA" id="ARBA00022475"/>
    </source>
</evidence>
<evidence type="ECO:0000256" key="9">
    <source>
        <dbReference type="SAM" id="Phobius"/>
    </source>
</evidence>
<comment type="similarity">
    <text evidence="2">Belongs to the autoinducer-2 exporter (AI-2E) (TC 2.A.86) family.</text>
</comment>
<feature type="transmembrane region" description="Helical" evidence="9">
    <location>
        <begin position="69"/>
        <end position="91"/>
    </location>
</feature>
<feature type="transmembrane region" description="Helical" evidence="9">
    <location>
        <begin position="112"/>
        <end position="137"/>
    </location>
</feature>
<dbReference type="AlphaFoldDB" id="A0A1Q6SBS1"/>
<protein>
    <submittedName>
        <fullName evidence="11">AI-2E family transporter</fullName>
    </submittedName>
</protein>
<dbReference type="Proteomes" id="UP000478483">
    <property type="component" value="Unassembled WGS sequence"/>
</dbReference>
<evidence type="ECO:0000256" key="7">
    <source>
        <dbReference type="ARBA" id="ARBA00023136"/>
    </source>
</evidence>
<comment type="caution">
    <text evidence="11">The sequence shown here is derived from an EMBL/GenBank/DDBJ whole genome shotgun (WGS) entry which is preliminary data.</text>
</comment>
<evidence type="ECO:0000256" key="1">
    <source>
        <dbReference type="ARBA" id="ARBA00004651"/>
    </source>
</evidence>
<keyword evidence="5 9" id="KW-0812">Transmembrane</keyword>
<accession>A0A1Q6SBS1</accession>
<dbReference type="GO" id="GO:0005886">
    <property type="term" value="C:plasma membrane"/>
    <property type="evidence" value="ECO:0007669"/>
    <property type="project" value="UniProtKB-SubCell"/>
</dbReference>
<sequence length="462" mass="51598">MKILDKTEDGNLDEQEKIKKTSQETEWELKPQYVIIALVVFVTFCCCILFFFMIYRYNGFTDFWKKLSLILQPIIIGVVIAYLLNPIMKFLEGHLLKFLEPRMKSKRKAKKTSRGIAITGSLVFLVGICVLLVAAIVPSISASIQSMITSFPQEAKDLTKWVDEVTNGDTELASMIQQGVDKITDTVETFFEDDIFSKVQTYLTSITSGVIYGVKFVLNVIVGLIISVYVMADQEHFAGQAKKIVYAMFKPVRANVIVDTVRKSNEIFSGFISGKILDSAIIGVLAYIVLAIMKMPDTVLVAVIIGVTNVIPFFGPFIGAVPSFIIIVLQNPIQGLYFLIFIVVLQQIDGNIIGPKILGSSTGLSAFWVVFAILVFGGLWGFPGMLLGVPLMAVIYYVAQKTVSYFLKKRGLTTDTLAYVYLTKVDKESNQPVYDKNPSKKELKKHHGKHIEESIEESKKEE</sequence>
<dbReference type="Pfam" id="PF01594">
    <property type="entry name" value="AI-2E_transport"/>
    <property type="match status" value="1"/>
</dbReference>
<dbReference type="EMBL" id="WNAJ01000007">
    <property type="protein sequence ID" value="MTR84938.1"/>
    <property type="molecule type" value="Genomic_DNA"/>
</dbReference>
<keyword evidence="7 9" id="KW-0472">Membrane</keyword>
<feature type="compositionally biased region" description="Basic and acidic residues" evidence="8">
    <location>
        <begin position="450"/>
        <end position="462"/>
    </location>
</feature>
<dbReference type="PANTHER" id="PTHR21716">
    <property type="entry name" value="TRANSMEMBRANE PROTEIN"/>
    <property type="match status" value="1"/>
</dbReference>
<reference evidence="11 12" key="1">
    <citation type="submission" date="2018-08" db="EMBL/GenBank/DDBJ databases">
        <title>A genome reference for cultivated species of the human gut microbiota.</title>
        <authorList>
            <person name="Zou Y."/>
            <person name="Xue W."/>
            <person name="Luo G."/>
        </authorList>
    </citation>
    <scope>NUCLEOTIDE SEQUENCE [LARGE SCALE GENOMIC DNA]</scope>
    <source>
        <strain evidence="11 12">AM37-1AC</strain>
    </source>
</reference>
<keyword evidence="4" id="KW-1003">Cell membrane</keyword>
<feature type="transmembrane region" description="Helical" evidence="9">
    <location>
        <begin position="272"/>
        <end position="293"/>
    </location>
</feature>
<dbReference type="PANTHER" id="PTHR21716:SF53">
    <property type="entry name" value="PERMEASE PERM-RELATED"/>
    <property type="match status" value="1"/>
</dbReference>
<feature type="transmembrane region" description="Helical" evidence="9">
    <location>
        <begin position="299"/>
        <end position="329"/>
    </location>
</feature>
<evidence type="ECO:0000256" key="6">
    <source>
        <dbReference type="ARBA" id="ARBA00022989"/>
    </source>
</evidence>
<dbReference type="OrthoDB" id="9793390at2"/>
<keyword evidence="3" id="KW-0813">Transport</keyword>
<evidence type="ECO:0000313" key="12">
    <source>
        <dbReference type="Proteomes" id="UP000283513"/>
    </source>
</evidence>
<feature type="transmembrane region" description="Helical" evidence="9">
    <location>
        <begin position="210"/>
        <end position="232"/>
    </location>
</feature>
<feature type="region of interest" description="Disordered" evidence="8">
    <location>
        <begin position="430"/>
        <end position="462"/>
    </location>
</feature>
<evidence type="ECO:0000256" key="8">
    <source>
        <dbReference type="SAM" id="MobiDB-lite"/>
    </source>
</evidence>
<keyword evidence="6 9" id="KW-1133">Transmembrane helix</keyword>
<organism evidence="11 12">
    <name type="scientific">Roseburia intestinalis</name>
    <dbReference type="NCBI Taxonomy" id="166486"/>
    <lineage>
        <taxon>Bacteria</taxon>
        <taxon>Bacillati</taxon>
        <taxon>Bacillota</taxon>
        <taxon>Clostridia</taxon>
        <taxon>Lachnospirales</taxon>
        <taxon>Lachnospiraceae</taxon>
        <taxon>Roseburia</taxon>
    </lineage>
</organism>
<evidence type="ECO:0000256" key="5">
    <source>
        <dbReference type="ARBA" id="ARBA00022692"/>
    </source>
</evidence>
<name>A0A1Q6SBS1_9FIRM</name>
<proteinExistence type="inferred from homology"/>
<feature type="transmembrane region" description="Helical" evidence="9">
    <location>
        <begin position="366"/>
        <end position="399"/>
    </location>
</feature>
<evidence type="ECO:0000313" key="11">
    <source>
        <dbReference type="EMBL" id="RHC18539.1"/>
    </source>
</evidence>
<dbReference type="Proteomes" id="UP000283513">
    <property type="component" value="Unassembled WGS sequence"/>
</dbReference>
<evidence type="ECO:0000313" key="10">
    <source>
        <dbReference type="EMBL" id="MTR84938.1"/>
    </source>
</evidence>
<dbReference type="RefSeq" id="WP_055193367.1">
    <property type="nucleotide sequence ID" value="NZ_CABIYH010000005.1"/>
</dbReference>
<evidence type="ECO:0000313" key="13">
    <source>
        <dbReference type="Proteomes" id="UP000478483"/>
    </source>
</evidence>
<evidence type="ECO:0000256" key="2">
    <source>
        <dbReference type="ARBA" id="ARBA00009773"/>
    </source>
</evidence>